<dbReference type="CDD" id="cd02524">
    <property type="entry name" value="G1P_cytidylyltransferase"/>
    <property type="match status" value="1"/>
</dbReference>
<dbReference type="PANTHER" id="PTHR47183:SF1">
    <property type="entry name" value="GLUCOSE-1-PHOSPHATE CYTIDYLYLTRANSFERASE"/>
    <property type="match status" value="1"/>
</dbReference>
<proteinExistence type="predicted"/>
<dbReference type="PATRIC" id="fig|1432052.4.peg.2555"/>
<reference evidence="4 6" key="3">
    <citation type="submission" date="2016-08" db="EMBL/GenBank/DDBJ databases">
        <authorList>
            <person name="Seilhamer J.J."/>
        </authorList>
    </citation>
    <scope>NUCLEOTIDE SEQUENCE [LARGE SCALE GENOMIC DNA]</scope>
    <source>
        <strain evidence="4 6">NML150140-1</strain>
    </source>
</reference>
<reference evidence="3 7" key="2">
    <citation type="submission" date="2016-08" db="EMBL/GenBank/DDBJ databases">
        <title>Characterization of Isolates of Eisenbergiella tayi Derived from Blood Cultures, Using Whole Genome Sequencing.</title>
        <authorList>
            <person name="Bernier A.-M."/>
            <person name="Burdz T."/>
            <person name="Wiebe D."/>
            <person name="Bernard K."/>
        </authorList>
    </citation>
    <scope>NUCLEOTIDE SEQUENCE [LARGE SCALE GENOMIC DNA]</scope>
    <source>
        <strain evidence="3 7">NML120146</strain>
    </source>
</reference>
<dbReference type="GO" id="GO:0009243">
    <property type="term" value="P:O antigen biosynthetic process"/>
    <property type="evidence" value="ECO:0007669"/>
    <property type="project" value="InterPro"/>
</dbReference>
<dbReference type="NCBIfam" id="TIGR02623">
    <property type="entry name" value="G1P_cyt_trans"/>
    <property type="match status" value="1"/>
</dbReference>
<evidence type="ECO:0000313" key="7">
    <source>
        <dbReference type="Proteomes" id="UP000094869"/>
    </source>
</evidence>
<dbReference type="SUPFAM" id="SSF53448">
    <property type="entry name" value="Nucleotide-diphospho-sugar transferases"/>
    <property type="match status" value="1"/>
</dbReference>
<accession>A0A1E3ADU7</accession>
<dbReference type="Proteomes" id="UP000094271">
    <property type="component" value="Unassembled WGS sequence"/>
</dbReference>
<dbReference type="Proteomes" id="UP000094869">
    <property type="component" value="Unassembled WGS sequence"/>
</dbReference>
<comment type="caution">
    <text evidence="2">The sequence shown here is derived from an EMBL/GenBank/DDBJ whole genome shotgun (WGS) entry which is preliminary data.</text>
</comment>
<dbReference type="Proteomes" id="UP000094067">
    <property type="component" value="Unassembled WGS sequence"/>
</dbReference>
<reference evidence="2 5" key="1">
    <citation type="submission" date="2016-07" db="EMBL/GenBank/DDBJ databases">
        <title>Characterization of isolates of Eisenbergiella tayi derived from blood cultures, using whole genome sequencing.</title>
        <authorList>
            <person name="Burdz T."/>
            <person name="Wiebe D."/>
            <person name="Huynh C."/>
            <person name="Bernard K."/>
        </authorList>
    </citation>
    <scope>NUCLEOTIDE SEQUENCE [LARGE SCALE GENOMIC DNA]</scope>
    <source>
        <strain evidence="2 5">NML 110608</strain>
    </source>
</reference>
<evidence type="ECO:0000313" key="2">
    <source>
        <dbReference type="EMBL" id="ODM06396.1"/>
    </source>
</evidence>
<organism evidence="2 5">
    <name type="scientific">Eisenbergiella tayi</name>
    <dbReference type="NCBI Taxonomy" id="1432052"/>
    <lineage>
        <taxon>Bacteria</taxon>
        <taxon>Bacillati</taxon>
        <taxon>Bacillota</taxon>
        <taxon>Clostridia</taxon>
        <taxon>Lachnospirales</taxon>
        <taxon>Lachnospiraceae</taxon>
        <taxon>Eisenbergiella</taxon>
    </lineage>
</organism>
<dbReference type="EMBL" id="MEHA01000001">
    <property type="protein sequence ID" value="ODR56112.1"/>
    <property type="molecule type" value="Genomic_DNA"/>
</dbReference>
<keyword evidence="2" id="KW-0808">Transferase</keyword>
<dbReference type="InterPro" id="IPR005835">
    <property type="entry name" value="NTP_transferase_dom"/>
</dbReference>
<sequence length="260" mass="29929">MKVVLLAGGYGTRISEESQFKPKPMIEIGGKPIIWHIMKEYSYYGFNEFIICAGYKQYAIKEWFADYFLHNSDITFDFTKGRDDKIILGQHCEPWKVTVIDTGLNTMTGGRIKRIQPYVGNETFMMTYGDGVCDVDIVKLVEFHNSHGKIATLTAVMLEQQKGILDIGGNYAVKSFREKNNVDGAPINAGYMVLNPKIFDYIDGDDTVFEKRTLESLAKEGQLMSYMHKGFWQCMDTKREMDMLEHYLATETAPWKKWRD</sequence>
<dbReference type="Gene3D" id="3.90.550.10">
    <property type="entry name" value="Spore Coat Polysaccharide Biosynthesis Protein SpsA, Chain A"/>
    <property type="match status" value="1"/>
</dbReference>
<dbReference type="InterPro" id="IPR029044">
    <property type="entry name" value="Nucleotide-diphossugar_trans"/>
</dbReference>
<dbReference type="EC" id="2.7.7.33" evidence="2"/>
<dbReference type="RefSeq" id="WP_069152355.1">
    <property type="nucleotide sequence ID" value="NZ_DBFYTW010000001.1"/>
</dbReference>
<dbReference type="InterPro" id="IPR013446">
    <property type="entry name" value="G1P_cyt_trans-like"/>
</dbReference>
<keyword evidence="2" id="KW-0548">Nucleotidyltransferase</keyword>
<dbReference type="PANTHER" id="PTHR47183">
    <property type="entry name" value="GLUCOSE-1-PHOSPHATE CYTIDYLYLTRANSFERASE-RELATED"/>
    <property type="match status" value="1"/>
</dbReference>
<evidence type="ECO:0000313" key="3">
    <source>
        <dbReference type="EMBL" id="ODR44350.1"/>
    </source>
</evidence>
<protein>
    <submittedName>
        <fullName evidence="2">Glucose-1-phosphate cytidylyltransferase</fullName>
        <ecNumber evidence="2">2.7.7.33</ecNumber>
    </submittedName>
</protein>
<gene>
    <name evidence="2" type="primary">rfbF</name>
    <name evidence="4" type="ORF">BEI59_02940</name>
    <name evidence="2" type="ORF">BEI61_02286</name>
    <name evidence="3" type="ORF">BEI63_32655</name>
</gene>
<dbReference type="Pfam" id="PF00483">
    <property type="entry name" value="NTP_transferase"/>
    <property type="match status" value="1"/>
</dbReference>
<dbReference type="OrthoDB" id="9801899at2"/>
<dbReference type="EMBL" id="MEHD01000056">
    <property type="protein sequence ID" value="ODR44350.1"/>
    <property type="molecule type" value="Genomic_DNA"/>
</dbReference>
<dbReference type="EMBL" id="MCGH01000002">
    <property type="protein sequence ID" value="ODM06396.1"/>
    <property type="molecule type" value="Genomic_DNA"/>
</dbReference>
<evidence type="ECO:0000259" key="1">
    <source>
        <dbReference type="Pfam" id="PF00483"/>
    </source>
</evidence>
<evidence type="ECO:0000313" key="5">
    <source>
        <dbReference type="Proteomes" id="UP000094067"/>
    </source>
</evidence>
<dbReference type="InterPro" id="IPR046981">
    <property type="entry name" value="G1P_cyt_trans"/>
</dbReference>
<feature type="domain" description="Nucleotidyl transferase" evidence="1">
    <location>
        <begin position="2"/>
        <end position="233"/>
    </location>
</feature>
<keyword evidence="7" id="KW-1185">Reference proteome</keyword>
<evidence type="ECO:0000313" key="4">
    <source>
        <dbReference type="EMBL" id="ODR56112.1"/>
    </source>
</evidence>
<dbReference type="AlphaFoldDB" id="A0A1E3ADU7"/>
<name>A0A1E3ADU7_9FIRM</name>
<evidence type="ECO:0000313" key="6">
    <source>
        <dbReference type="Proteomes" id="UP000094271"/>
    </source>
</evidence>
<dbReference type="GO" id="GO:0047343">
    <property type="term" value="F:glucose-1-phosphate cytidylyltransferase activity"/>
    <property type="evidence" value="ECO:0007669"/>
    <property type="project" value="UniProtKB-EC"/>
</dbReference>